<dbReference type="PRINTS" id="PR00727">
    <property type="entry name" value="LEADERPTASE"/>
</dbReference>
<dbReference type="PANTHER" id="PTHR43390">
    <property type="entry name" value="SIGNAL PEPTIDASE I"/>
    <property type="match status" value="1"/>
</dbReference>
<evidence type="ECO:0000256" key="1">
    <source>
        <dbReference type="ARBA" id="ARBA00004401"/>
    </source>
</evidence>
<dbReference type="GO" id="GO:0009003">
    <property type="term" value="F:signal peptidase activity"/>
    <property type="evidence" value="ECO:0007669"/>
    <property type="project" value="UniProtKB-EC"/>
</dbReference>
<evidence type="ECO:0000256" key="2">
    <source>
        <dbReference type="ARBA" id="ARBA00009370"/>
    </source>
</evidence>
<dbReference type="Pfam" id="PF10502">
    <property type="entry name" value="Peptidase_S26"/>
    <property type="match status" value="1"/>
</dbReference>
<dbReference type="SUPFAM" id="SSF51306">
    <property type="entry name" value="LexA/Signal peptidase"/>
    <property type="match status" value="1"/>
</dbReference>
<comment type="subcellular location">
    <subcellularLocation>
        <location evidence="1">Cell membrane</location>
        <topology evidence="1">Single-pass type II membrane protein</topology>
    </subcellularLocation>
    <subcellularLocation>
        <location evidence="3">Membrane</location>
        <topology evidence="3">Single-pass type II membrane protein</topology>
    </subcellularLocation>
</comment>
<name>A0A4P6JUD8_KTERU</name>
<dbReference type="NCBIfam" id="TIGR02227">
    <property type="entry name" value="sigpep_I_bact"/>
    <property type="match status" value="1"/>
</dbReference>
<comment type="similarity">
    <text evidence="2 3">Belongs to the peptidase S26 family.</text>
</comment>
<evidence type="ECO:0000313" key="6">
    <source>
        <dbReference type="Proteomes" id="UP000290365"/>
    </source>
</evidence>
<evidence type="ECO:0000313" key="5">
    <source>
        <dbReference type="EMBL" id="QBD78556.1"/>
    </source>
</evidence>
<gene>
    <name evidence="5" type="primary">lepB</name>
    <name evidence="5" type="ORF">EPA93_22190</name>
</gene>
<dbReference type="CDD" id="cd06530">
    <property type="entry name" value="S26_SPase_I"/>
    <property type="match status" value="1"/>
</dbReference>
<protein>
    <recommendedName>
        <fullName evidence="3">Signal peptidase I</fullName>
        <ecNumber evidence="3">3.4.21.89</ecNumber>
    </recommendedName>
</protein>
<dbReference type="OrthoDB" id="9802919at2"/>
<reference evidence="5 6" key="1">
    <citation type="submission" date="2019-01" db="EMBL/GenBank/DDBJ databases">
        <title>Ktedonosporobacter rubrisoli SCAWS-G2.</title>
        <authorList>
            <person name="Huang Y."/>
            <person name="Yan B."/>
        </authorList>
    </citation>
    <scope>NUCLEOTIDE SEQUENCE [LARGE SCALE GENOMIC DNA]</scope>
    <source>
        <strain evidence="5 6">SCAWS-G2</strain>
    </source>
</reference>
<dbReference type="EC" id="3.4.21.89" evidence="3"/>
<comment type="catalytic activity">
    <reaction evidence="3">
        <text>Cleavage of hydrophobic, N-terminal signal or leader sequences from secreted and periplasmic proteins.</text>
        <dbReference type="EC" id="3.4.21.89"/>
    </reaction>
</comment>
<dbReference type="AlphaFoldDB" id="A0A4P6JUD8"/>
<dbReference type="KEGG" id="kbs:EPA93_22190"/>
<proteinExistence type="inferred from homology"/>
<dbReference type="GO" id="GO:0005886">
    <property type="term" value="C:plasma membrane"/>
    <property type="evidence" value="ECO:0007669"/>
    <property type="project" value="UniProtKB-SubCell"/>
</dbReference>
<dbReference type="Gene3D" id="2.10.109.10">
    <property type="entry name" value="Umud Fragment, subunit A"/>
    <property type="match status" value="1"/>
</dbReference>
<dbReference type="Proteomes" id="UP000290365">
    <property type="component" value="Chromosome"/>
</dbReference>
<organism evidence="5 6">
    <name type="scientific">Ktedonosporobacter rubrisoli</name>
    <dbReference type="NCBI Taxonomy" id="2509675"/>
    <lineage>
        <taxon>Bacteria</taxon>
        <taxon>Bacillati</taxon>
        <taxon>Chloroflexota</taxon>
        <taxon>Ktedonobacteria</taxon>
        <taxon>Ktedonobacterales</taxon>
        <taxon>Ktedonosporobacteraceae</taxon>
        <taxon>Ktedonosporobacter</taxon>
    </lineage>
</organism>
<dbReference type="InterPro" id="IPR000223">
    <property type="entry name" value="Pept_S26A_signal_pept_1"/>
</dbReference>
<keyword evidence="6" id="KW-1185">Reference proteome</keyword>
<dbReference type="PANTHER" id="PTHR43390:SF1">
    <property type="entry name" value="CHLOROPLAST PROCESSING PEPTIDASE"/>
    <property type="match status" value="1"/>
</dbReference>
<dbReference type="GO" id="GO:0006465">
    <property type="term" value="P:signal peptide processing"/>
    <property type="evidence" value="ECO:0007669"/>
    <property type="project" value="InterPro"/>
</dbReference>
<sequence>MRNPRLIREIIEIVALVLLFLVAVHFTLQSYHVRDAGMQPSLSPNSYVMVNKVAYIFRPPERGDVIVFHFPFNTNQDYIERVIGLPGDTVQIDSTRIWVNGVELKEPYVQTPVNPVAKTWKIPTNKYLVMNDNRLFDNDSRSWDYVPKDFIVGKAVVIYWPSTSWQFINTYTAAYNSIKSGH</sequence>
<evidence type="ECO:0000256" key="3">
    <source>
        <dbReference type="RuleBase" id="RU362042"/>
    </source>
</evidence>
<keyword evidence="3" id="KW-0645">Protease</keyword>
<dbReference type="RefSeq" id="WP_129889609.1">
    <property type="nucleotide sequence ID" value="NZ_CP035758.1"/>
</dbReference>
<accession>A0A4P6JUD8</accession>
<dbReference type="EMBL" id="CP035758">
    <property type="protein sequence ID" value="QBD78556.1"/>
    <property type="molecule type" value="Genomic_DNA"/>
</dbReference>
<dbReference type="InterPro" id="IPR036286">
    <property type="entry name" value="LexA/Signal_pep-like_sf"/>
</dbReference>
<dbReference type="GO" id="GO:0004252">
    <property type="term" value="F:serine-type endopeptidase activity"/>
    <property type="evidence" value="ECO:0007669"/>
    <property type="project" value="InterPro"/>
</dbReference>
<keyword evidence="3 5" id="KW-0378">Hydrolase</keyword>
<feature type="domain" description="Peptidase S26" evidence="4">
    <location>
        <begin position="10"/>
        <end position="160"/>
    </location>
</feature>
<evidence type="ECO:0000259" key="4">
    <source>
        <dbReference type="Pfam" id="PF10502"/>
    </source>
</evidence>
<dbReference type="InterPro" id="IPR019533">
    <property type="entry name" value="Peptidase_S26"/>
</dbReference>